<dbReference type="AlphaFoldDB" id="A0A507FEU1"/>
<proteinExistence type="predicted"/>
<dbReference type="Proteomes" id="UP000320333">
    <property type="component" value="Unassembled WGS sequence"/>
</dbReference>
<reference evidence="1 2" key="1">
    <citation type="journal article" date="2019" name="Sci. Rep.">
        <title>Comparative genomics of chytrid fungi reveal insights into the obligate biotrophic and pathogenic lifestyle of Synchytrium endobioticum.</title>
        <authorList>
            <person name="van de Vossenberg B.T.L.H."/>
            <person name="Warris S."/>
            <person name="Nguyen H.D.T."/>
            <person name="van Gent-Pelzer M.P.E."/>
            <person name="Joly D.L."/>
            <person name="van de Geest H.C."/>
            <person name="Bonants P.J.M."/>
            <person name="Smith D.S."/>
            <person name="Levesque C.A."/>
            <person name="van der Lee T.A.J."/>
        </authorList>
    </citation>
    <scope>NUCLEOTIDE SEQUENCE [LARGE SCALE GENOMIC DNA]</scope>
    <source>
        <strain evidence="1 2">CBS 675.73</strain>
    </source>
</reference>
<name>A0A507FEU1_9FUNG</name>
<gene>
    <name evidence="1" type="ORF">CcCBS67573_g04068</name>
</gene>
<comment type="caution">
    <text evidence="1">The sequence shown here is derived from an EMBL/GenBank/DDBJ whole genome shotgun (WGS) entry which is preliminary data.</text>
</comment>
<evidence type="ECO:0000313" key="1">
    <source>
        <dbReference type="EMBL" id="TPX74652.1"/>
    </source>
</evidence>
<sequence>MLVLVLLAGFVHGQGLASQNFDAGMAALPVCAQQCVSTAVAGNAGSDLRAAVCRGAPQSPVLLSAMDCAILECVTQSDVTLARAGFNNLASACSFVLAPSPSVPTGVESTIPTGVIAPPAGISPLTGAVTAIPSTASSPSITVTRSAAPAVWTGCIMTSGAYLIITHPLTGSAFSVADPMVIQWSLGGVPDPAFSTLSVSFEVADASNQNNVVKANNGDLNLPSTLKVGDLKAETVVPNVVSGKNYTLRSVITDQSGVKNCFSPQFSVAGKAGALPSSSASAAANTVVSAASAAGTQVSTKVNAPASTAAGGVSASGAVSRFSIGTLLLMMGLVPFV</sequence>
<evidence type="ECO:0000313" key="2">
    <source>
        <dbReference type="Proteomes" id="UP000320333"/>
    </source>
</evidence>
<organism evidence="1 2">
    <name type="scientific">Chytriomyces confervae</name>
    <dbReference type="NCBI Taxonomy" id="246404"/>
    <lineage>
        <taxon>Eukaryota</taxon>
        <taxon>Fungi</taxon>
        <taxon>Fungi incertae sedis</taxon>
        <taxon>Chytridiomycota</taxon>
        <taxon>Chytridiomycota incertae sedis</taxon>
        <taxon>Chytridiomycetes</taxon>
        <taxon>Chytridiales</taxon>
        <taxon>Chytriomycetaceae</taxon>
        <taxon>Chytriomyces</taxon>
    </lineage>
</organism>
<dbReference type="OrthoDB" id="2140796at2759"/>
<accession>A0A507FEU1</accession>
<protein>
    <submittedName>
        <fullName evidence="1">Uncharacterized protein</fullName>
    </submittedName>
</protein>
<keyword evidence="2" id="KW-1185">Reference proteome</keyword>
<dbReference type="EMBL" id="QEAP01000115">
    <property type="protein sequence ID" value="TPX74652.1"/>
    <property type="molecule type" value="Genomic_DNA"/>
</dbReference>